<dbReference type="Pfam" id="PF00782">
    <property type="entry name" value="DSPc"/>
    <property type="match status" value="1"/>
</dbReference>
<dbReference type="InterPro" id="IPR014876">
    <property type="entry name" value="DEK_C"/>
</dbReference>
<feature type="domain" description="DEK-C" evidence="12">
    <location>
        <begin position="257"/>
        <end position="312"/>
    </location>
</feature>
<dbReference type="EMBL" id="JBGFUD010000031">
    <property type="protein sequence ID" value="MFH4973425.1"/>
    <property type="molecule type" value="Genomic_DNA"/>
</dbReference>
<evidence type="ECO:0000256" key="6">
    <source>
        <dbReference type="ARBA" id="ARBA00022912"/>
    </source>
</evidence>
<dbReference type="PANTHER" id="PTHR45864">
    <property type="entry name" value="SLINGSHOT PROTEIN PHOSPHATASE HOMOLOG"/>
    <property type="match status" value="1"/>
</dbReference>
<evidence type="ECO:0000256" key="5">
    <source>
        <dbReference type="ARBA" id="ARBA00022801"/>
    </source>
</evidence>
<evidence type="ECO:0000256" key="9">
    <source>
        <dbReference type="SAM" id="MobiDB-lite"/>
    </source>
</evidence>
<dbReference type="PROSITE" id="PS51998">
    <property type="entry name" value="DEK_C"/>
    <property type="match status" value="1"/>
</dbReference>
<dbReference type="InterPro" id="IPR029021">
    <property type="entry name" value="Prot-tyrosine_phosphatase-like"/>
</dbReference>
<reference evidence="13 14" key="1">
    <citation type="submission" date="2024-08" db="EMBL/GenBank/DDBJ databases">
        <title>Gnathostoma spinigerum genome.</title>
        <authorList>
            <person name="Gonzalez-Bertolin B."/>
            <person name="Monzon S."/>
            <person name="Zaballos A."/>
            <person name="Jimenez P."/>
            <person name="Dekumyoy P."/>
            <person name="Varona S."/>
            <person name="Cuesta I."/>
            <person name="Sumanam S."/>
            <person name="Adisakwattana P."/>
            <person name="Gasser R.B."/>
            <person name="Hernandez-Gonzalez A."/>
            <person name="Young N.D."/>
            <person name="Perteguer M.J."/>
        </authorList>
    </citation>
    <scope>NUCLEOTIDE SEQUENCE [LARGE SCALE GENOMIC DNA]</scope>
    <source>
        <strain evidence="13">AL3</strain>
        <tissue evidence="13">Liver</tissue>
    </source>
</reference>
<dbReference type="InterPro" id="IPR020422">
    <property type="entry name" value="TYR_PHOSPHATASE_DUAL_dom"/>
</dbReference>
<keyword evidence="6" id="KW-0904">Protein phosphatase</keyword>
<dbReference type="PROSITE" id="PS00383">
    <property type="entry name" value="TYR_PHOSPHATASE_1"/>
    <property type="match status" value="1"/>
</dbReference>
<evidence type="ECO:0000256" key="2">
    <source>
        <dbReference type="ARBA" id="ARBA00009580"/>
    </source>
</evidence>
<evidence type="ECO:0000259" key="12">
    <source>
        <dbReference type="PROSITE" id="PS51998"/>
    </source>
</evidence>
<comment type="similarity">
    <text evidence="2">Belongs to the protein-tyrosine phosphatase family.</text>
</comment>
<comment type="subcellular location">
    <subcellularLocation>
        <location evidence="1">Cytoplasm</location>
        <location evidence="1">Cytoskeleton</location>
    </subcellularLocation>
</comment>
<feature type="compositionally biased region" description="Polar residues" evidence="9">
    <location>
        <begin position="1"/>
        <end position="14"/>
    </location>
</feature>
<evidence type="ECO:0000259" key="10">
    <source>
        <dbReference type="PROSITE" id="PS50054"/>
    </source>
</evidence>
<evidence type="ECO:0000256" key="4">
    <source>
        <dbReference type="ARBA" id="ARBA00022490"/>
    </source>
</evidence>
<keyword evidence="7" id="KW-0206">Cytoskeleton</keyword>
<dbReference type="InterPro" id="IPR000387">
    <property type="entry name" value="Tyr_Pase_dom"/>
</dbReference>
<keyword evidence="4" id="KW-0963">Cytoplasm</keyword>
<dbReference type="SMART" id="SM00195">
    <property type="entry name" value="DSPc"/>
    <property type="match status" value="1"/>
</dbReference>
<dbReference type="InterPro" id="IPR016130">
    <property type="entry name" value="Tyr_Pase_AS"/>
</dbReference>
<dbReference type="Pfam" id="PF23040">
    <property type="entry name" value="PH_SSH1-like_1st"/>
    <property type="match status" value="1"/>
</dbReference>
<feature type="domain" description="Tyrosine specific protein phosphatases" evidence="11">
    <location>
        <begin position="377"/>
        <end position="435"/>
    </location>
</feature>
<dbReference type="InterPro" id="IPR000340">
    <property type="entry name" value="Dual-sp_phosphatase_cat-dom"/>
</dbReference>
<dbReference type="FunFam" id="3.90.190.10:FF:000004">
    <property type="entry name" value="Protein phosphatase Slingshot homolog 2"/>
    <property type="match status" value="1"/>
</dbReference>
<name>A0ABD6EAU9_9BILA</name>
<proteinExistence type="inferred from homology"/>
<evidence type="ECO:0000259" key="11">
    <source>
        <dbReference type="PROSITE" id="PS50056"/>
    </source>
</evidence>
<accession>A0ABD6EAU9</accession>
<feature type="domain" description="Tyrosine-protein phosphatase" evidence="10">
    <location>
        <begin position="316"/>
        <end position="457"/>
    </location>
</feature>
<dbReference type="PROSITE" id="PS50056">
    <property type="entry name" value="TYR_PHOSPHATASE_2"/>
    <property type="match status" value="1"/>
</dbReference>
<dbReference type="Gene3D" id="3.90.190.10">
    <property type="entry name" value="Protein tyrosine phosphatase superfamily"/>
    <property type="match status" value="1"/>
</dbReference>
<evidence type="ECO:0000256" key="1">
    <source>
        <dbReference type="ARBA" id="ARBA00004245"/>
    </source>
</evidence>
<gene>
    <name evidence="13" type="ORF">AB6A40_000134</name>
</gene>
<keyword evidence="5" id="KW-0378">Hydrolase</keyword>
<evidence type="ECO:0000313" key="14">
    <source>
        <dbReference type="Proteomes" id="UP001608902"/>
    </source>
</evidence>
<dbReference type="PROSITE" id="PS50054">
    <property type="entry name" value="TYR_PHOSPHATASE_DUAL"/>
    <property type="match status" value="1"/>
</dbReference>
<dbReference type="InterPro" id="IPR043588">
    <property type="entry name" value="SSH-N"/>
</dbReference>
<dbReference type="InterPro" id="IPR043587">
    <property type="entry name" value="Phosphatase_SSH-like"/>
</dbReference>
<keyword evidence="14" id="KW-1185">Reference proteome</keyword>
<evidence type="ECO:0000313" key="13">
    <source>
        <dbReference type="EMBL" id="MFH4973425.1"/>
    </source>
</evidence>
<dbReference type="GO" id="GO:0005856">
    <property type="term" value="C:cytoskeleton"/>
    <property type="evidence" value="ECO:0007669"/>
    <property type="project" value="UniProtKB-SubCell"/>
</dbReference>
<feature type="region of interest" description="Disordered" evidence="9">
    <location>
        <begin position="1"/>
        <end position="35"/>
    </location>
</feature>
<comment type="catalytic activity">
    <reaction evidence="8">
        <text>O-phospho-L-threonyl-[protein] + H2O = L-threonyl-[protein] + phosphate</text>
        <dbReference type="Rhea" id="RHEA:47004"/>
        <dbReference type="Rhea" id="RHEA-COMP:11060"/>
        <dbReference type="Rhea" id="RHEA-COMP:11605"/>
        <dbReference type="ChEBI" id="CHEBI:15377"/>
        <dbReference type="ChEBI" id="CHEBI:30013"/>
        <dbReference type="ChEBI" id="CHEBI:43474"/>
        <dbReference type="ChEBI" id="CHEBI:61977"/>
        <dbReference type="EC" id="3.1.3.16"/>
    </reaction>
</comment>
<comment type="caution">
    <text evidence="13">The sequence shown here is derived from an EMBL/GenBank/DDBJ whole genome shotgun (WGS) entry which is preliminary data.</text>
</comment>
<dbReference type="SUPFAM" id="SSF109715">
    <property type="entry name" value="DEK C-terminal domain"/>
    <property type="match status" value="1"/>
</dbReference>
<dbReference type="Pfam" id="PF08766">
    <property type="entry name" value="DEK_C"/>
    <property type="match status" value="1"/>
</dbReference>
<dbReference type="Gene3D" id="1.10.10.60">
    <property type="entry name" value="Homeodomain-like"/>
    <property type="match status" value="1"/>
</dbReference>
<organism evidence="13 14">
    <name type="scientific">Gnathostoma spinigerum</name>
    <dbReference type="NCBI Taxonomy" id="75299"/>
    <lineage>
        <taxon>Eukaryota</taxon>
        <taxon>Metazoa</taxon>
        <taxon>Ecdysozoa</taxon>
        <taxon>Nematoda</taxon>
        <taxon>Chromadorea</taxon>
        <taxon>Rhabditida</taxon>
        <taxon>Spirurina</taxon>
        <taxon>Gnathostomatomorpha</taxon>
        <taxon>Gnathostomatoidea</taxon>
        <taxon>Gnathostomatidae</taxon>
        <taxon>Gnathostoma</taxon>
    </lineage>
</organism>
<dbReference type="Proteomes" id="UP001608902">
    <property type="component" value="Unassembled WGS sequence"/>
</dbReference>
<sequence length="604" mass="68161">MSLITVQRSPSPSDHTGCEFTDIDSSHSESSSARNDSSASECYFCVRGTAVIISHYDHTITSHTSAEGEIEDHLQSMLRILRPQDTITMAVRLESNPDFAGCSEHARYLAVVMSTESDNKGEVILLGFDCFHGGYSSIGVVLPIFASTHIRLDGDGGIAVDFDSSLHLFRPISVQAMWTLFQRLHKDLISAQYARNSYHSGGRTHAWAEYYSDQISLEDKLRLQWERSVTDGFIADDFGATAEDAERISFERGDDDSSIEGQIHHHLKEIMQTVDLDDVTSKDIRLKVEERMAVDLKEYKDFISRQVMVIMGQMDEASQIFPYLYLGTEWNACDWQWLENNGIKYIVNVTNEVENFFPARLKYLKIRVNDDASAELMKYWNQTNQFIKEAKDQGSSVLVHCKKGISRSSSTVIAFAMKEYGWGLEEAMSHVRKKRNCITPNKGFVEQLETFEGMLHAFKKRGNFDTPHQSEPQMQSSAPRREKMTLRHTQSAHKSLHLTCSPPVADGLGPSNRSKEPMTARNNIVKSLVGNFEAIGKRQNINRNVENNYESSSVSRNLNNLDESSVTFRLGDVAEWNKRQSVPVSSGCSTPSSLRQFRAVTISQ</sequence>
<dbReference type="PANTHER" id="PTHR45864:SF2">
    <property type="entry name" value="PROTEIN PHOSPHATASE SLINGSHOT"/>
    <property type="match status" value="1"/>
</dbReference>
<evidence type="ECO:0000256" key="7">
    <source>
        <dbReference type="ARBA" id="ARBA00023212"/>
    </source>
</evidence>
<evidence type="ECO:0000256" key="3">
    <source>
        <dbReference type="ARBA" id="ARBA00013081"/>
    </source>
</evidence>
<dbReference type="SUPFAM" id="SSF52799">
    <property type="entry name" value="(Phosphotyrosine protein) phosphatases II"/>
    <property type="match status" value="1"/>
</dbReference>
<evidence type="ECO:0000256" key="8">
    <source>
        <dbReference type="ARBA" id="ARBA00048336"/>
    </source>
</evidence>
<dbReference type="GO" id="GO:0004722">
    <property type="term" value="F:protein serine/threonine phosphatase activity"/>
    <property type="evidence" value="ECO:0007669"/>
    <property type="project" value="UniProtKB-EC"/>
</dbReference>
<dbReference type="EC" id="3.1.3.16" evidence="3"/>
<dbReference type="AlphaFoldDB" id="A0ABD6EAU9"/>
<protein>
    <recommendedName>
        <fullName evidence="3">protein-serine/threonine phosphatase</fullName>
        <ecNumber evidence="3">3.1.3.16</ecNumber>
    </recommendedName>
</protein>